<gene>
    <name evidence="8" type="ORF">A3A77_02760</name>
</gene>
<evidence type="ECO:0000256" key="3">
    <source>
        <dbReference type="ARBA" id="ARBA00022475"/>
    </source>
</evidence>
<evidence type="ECO:0000256" key="2">
    <source>
        <dbReference type="ARBA" id="ARBA00011006"/>
    </source>
</evidence>
<sequence>MNIFSWIIFGLLAGVIAHLIDPNPAQGGIVGTIILGVLGALVGGFIANLLFEISVTGFNFTSFAIAVLGSLLLLFLSRALRRV</sequence>
<evidence type="ECO:0000256" key="1">
    <source>
        <dbReference type="ARBA" id="ARBA00004651"/>
    </source>
</evidence>
<protein>
    <recommendedName>
        <fullName evidence="10">Transglycosylase</fullName>
    </recommendedName>
</protein>
<evidence type="ECO:0000313" key="9">
    <source>
        <dbReference type="Proteomes" id="UP000178659"/>
    </source>
</evidence>
<evidence type="ECO:0000256" key="6">
    <source>
        <dbReference type="ARBA" id="ARBA00023136"/>
    </source>
</evidence>
<dbReference type="EMBL" id="MHCC01000005">
    <property type="protein sequence ID" value="OGY13981.1"/>
    <property type="molecule type" value="Genomic_DNA"/>
</dbReference>
<dbReference type="PANTHER" id="PTHR33884:SF3">
    <property type="entry name" value="UPF0410 PROTEIN YMGE"/>
    <property type="match status" value="1"/>
</dbReference>
<feature type="transmembrane region" description="Helical" evidence="7">
    <location>
        <begin position="58"/>
        <end position="80"/>
    </location>
</feature>
<organism evidence="8 9">
    <name type="scientific">Candidatus Blackburnbacteria bacterium RIFCSPLOWO2_01_FULL_40_20</name>
    <dbReference type="NCBI Taxonomy" id="1797519"/>
    <lineage>
        <taxon>Bacteria</taxon>
        <taxon>Candidatus Blackburniibacteriota</taxon>
    </lineage>
</organism>
<keyword evidence="5 7" id="KW-1133">Transmembrane helix</keyword>
<evidence type="ECO:0008006" key="10">
    <source>
        <dbReference type="Google" id="ProtNLM"/>
    </source>
</evidence>
<dbReference type="InterPro" id="IPR007341">
    <property type="entry name" value="Transgly_assoc"/>
</dbReference>
<comment type="similarity">
    <text evidence="2">Belongs to the UPF0410 family.</text>
</comment>
<evidence type="ECO:0000256" key="4">
    <source>
        <dbReference type="ARBA" id="ARBA00022692"/>
    </source>
</evidence>
<name>A0A1G1VF27_9BACT</name>
<evidence type="ECO:0000256" key="5">
    <source>
        <dbReference type="ARBA" id="ARBA00022989"/>
    </source>
</evidence>
<dbReference type="PANTHER" id="PTHR33884">
    <property type="entry name" value="UPF0410 PROTEIN YMGE"/>
    <property type="match status" value="1"/>
</dbReference>
<comment type="caution">
    <text evidence="8">The sequence shown here is derived from an EMBL/GenBank/DDBJ whole genome shotgun (WGS) entry which is preliminary data.</text>
</comment>
<evidence type="ECO:0000313" key="8">
    <source>
        <dbReference type="EMBL" id="OGY13981.1"/>
    </source>
</evidence>
<keyword evidence="4 7" id="KW-0812">Transmembrane</keyword>
<dbReference type="AlphaFoldDB" id="A0A1G1VF27"/>
<dbReference type="Pfam" id="PF04226">
    <property type="entry name" value="Transgly_assoc"/>
    <property type="match status" value="1"/>
</dbReference>
<comment type="subcellular location">
    <subcellularLocation>
        <location evidence="1">Cell membrane</location>
        <topology evidence="1">Multi-pass membrane protein</topology>
    </subcellularLocation>
</comment>
<accession>A0A1G1VF27</accession>
<dbReference type="GO" id="GO:0005886">
    <property type="term" value="C:plasma membrane"/>
    <property type="evidence" value="ECO:0007669"/>
    <property type="project" value="UniProtKB-SubCell"/>
</dbReference>
<keyword evidence="6 7" id="KW-0472">Membrane</keyword>
<dbReference type="Proteomes" id="UP000178659">
    <property type="component" value="Unassembled WGS sequence"/>
</dbReference>
<feature type="transmembrane region" description="Helical" evidence="7">
    <location>
        <begin position="27"/>
        <end position="51"/>
    </location>
</feature>
<evidence type="ECO:0000256" key="7">
    <source>
        <dbReference type="SAM" id="Phobius"/>
    </source>
</evidence>
<keyword evidence="3" id="KW-1003">Cell membrane</keyword>
<proteinExistence type="inferred from homology"/>
<reference evidence="8 9" key="1">
    <citation type="journal article" date="2016" name="Nat. Commun.">
        <title>Thousands of microbial genomes shed light on interconnected biogeochemical processes in an aquifer system.</title>
        <authorList>
            <person name="Anantharaman K."/>
            <person name="Brown C.T."/>
            <person name="Hug L.A."/>
            <person name="Sharon I."/>
            <person name="Castelle C.J."/>
            <person name="Probst A.J."/>
            <person name="Thomas B.C."/>
            <person name="Singh A."/>
            <person name="Wilkins M.J."/>
            <person name="Karaoz U."/>
            <person name="Brodie E.L."/>
            <person name="Williams K.H."/>
            <person name="Hubbard S.S."/>
            <person name="Banfield J.F."/>
        </authorList>
    </citation>
    <scope>NUCLEOTIDE SEQUENCE [LARGE SCALE GENOMIC DNA]</scope>
</reference>